<evidence type="ECO:0000256" key="1">
    <source>
        <dbReference type="SAM" id="Phobius"/>
    </source>
</evidence>
<dbReference type="RefSeq" id="WP_160331327.1">
    <property type="nucleotide sequence ID" value="NZ_LQYW01000164.1"/>
</dbReference>
<feature type="transmembrane region" description="Helical" evidence="1">
    <location>
        <begin position="31"/>
        <end position="50"/>
    </location>
</feature>
<keyword evidence="1" id="KW-0812">Transmembrane</keyword>
<sequence>MSEFISSFLLIVGWFGVAVGTYFLVASLFAGGLLIAIAILLFSFGCIWISKLIK</sequence>
<keyword evidence="1" id="KW-1133">Transmembrane helix</keyword>
<dbReference type="Proteomes" id="UP000075324">
    <property type="component" value="Unassembled WGS sequence"/>
</dbReference>
<organism evidence="2 3">
    <name type="scientific">Parageobacillus toebii</name>
    <dbReference type="NCBI Taxonomy" id="153151"/>
    <lineage>
        <taxon>Bacteria</taxon>
        <taxon>Bacillati</taxon>
        <taxon>Bacillota</taxon>
        <taxon>Bacilli</taxon>
        <taxon>Bacillales</taxon>
        <taxon>Anoxybacillaceae</taxon>
        <taxon>Parageobacillus</taxon>
    </lineage>
</organism>
<accession>A0A150MI35</accession>
<evidence type="ECO:0000313" key="2">
    <source>
        <dbReference type="EMBL" id="KYD23932.1"/>
    </source>
</evidence>
<proteinExistence type="predicted"/>
<keyword evidence="1" id="KW-0472">Membrane</keyword>
<comment type="caution">
    <text evidence="2">The sequence shown here is derived from an EMBL/GenBank/DDBJ whole genome shotgun (WGS) entry which is preliminary data.</text>
</comment>
<protein>
    <submittedName>
        <fullName evidence="2">Uncharacterized protein</fullName>
    </submittedName>
</protein>
<evidence type="ECO:0000313" key="3">
    <source>
        <dbReference type="Proteomes" id="UP000075324"/>
    </source>
</evidence>
<gene>
    <name evidence="2" type="ORF">B4110_3837</name>
</gene>
<name>A0A150MI35_9BACL</name>
<dbReference type="PATRIC" id="fig|153151.4.peg.1569"/>
<feature type="transmembrane region" description="Helical" evidence="1">
    <location>
        <begin position="7"/>
        <end position="25"/>
    </location>
</feature>
<dbReference type="EMBL" id="LQYW01000164">
    <property type="protein sequence ID" value="KYD23932.1"/>
    <property type="molecule type" value="Genomic_DNA"/>
</dbReference>
<reference evidence="2 3" key="1">
    <citation type="submission" date="2016-01" db="EMBL/GenBank/DDBJ databases">
        <title>Draft Genome Sequences of Seven Thermophilic Sporeformers Isolated from Foods.</title>
        <authorList>
            <person name="Berendsen E.M."/>
            <person name="Wells-Bennik M.H."/>
            <person name="Krawcyk A.O."/>
            <person name="De Jong A."/>
            <person name="Holsappel S."/>
            <person name="Eijlander R.T."/>
            <person name="Kuipers O.P."/>
        </authorList>
    </citation>
    <scope>NUCLEOTIDE SEQUENCE [LARGE SCALE GENOMIC DNA]</scope>
    <source>
        <strain evidence="2 3">B4110</strain>
    </source>
</reference>
<dbReference type="AlphaFoldDB" id="A0A150MI35"/>